<accession>A0A4P6L0R4</accession>
<evidence type="ECO:0000313" key="2">
    <source>
        <dbReference type="Proteomes" id="UP000290637"/>
    </source>
</evidence>
<dbReference type="KEGG" id="plue:EWM63_20435"/>
<keyword evidence="2" id="KW-1185">Reference proteome</keyword>
<dbReference type="AlphaFoldDB" id="A0A4P6L0R4"/>
<name>A0A4P6L0R4_9BURK</name>
<dbReference type="Proteomes" id="UP000290637">
    <property type="component" value="Chromosome"/>
</dbReference>
<dbReference type="EMBL" id="CP035913">
    <property type="protein sequence ID" value="QBE65066.1"/>
    <property type="molecule type" value="Genomic_DNA"/>
</dbReference>
<evidence type="ECO:0000313" key="1">
    <source>
        <dbReference type="EMBL" id="QBE65066.1"/>
    </source>
</evidence>
<proteinExistence type="predicted"/>
<protein>
    <submittedName>
        <fullName evidence="1">Uncharacterized protein</fullName>
    </submittedName>
</protein>
<reference evidence="1 2" key="1">
    <citation type="submission" date="2019-02" db="EMBL/GenBank/DDBJ databases">
        <title>Draft Genome Sequences of Six Type Strains of the Genus Massilia.</title>
        <authorList>
            <person name="Miess H."/>
            <person name="Frediansyhah A."/>
            <person name="Gross H."/>
        </authorList>
    </citation>
    <scope>NUCLEOTIDE SEQUENCE [LARGE SCALE GENOMIC DNA]</scope>
    <source>
        <strain evidence="1 2">DSM 17473</strain>
    </source>
</reference>
<gene>
    <name evidence="1" type="ORF">EWM63_20435</name>
</gene>
<organism evidence="1 2">
    <name type="scientific">Pseudoduganella lutea</name>
    <dbReference type="NCBI Taxonomy" id="321985"/>
    <lineage>
        <taxon>Bacteria</taxon>
        <taxon>Pseudomonadati</taxon>
        <taxon>Pseudomonadota</taxon>
        <taxon>Betaproteobacteria</taxon>
        <taxon>Burkholderiales</taxon>
        <taxon>Oxalobacteraceae</taxon>
        <taxon>Telluria group</taxon>
        <taxon>Pseudoduganella</taxon>
    </lineage>
</organism>
<dbReference type="RefSeq" id="WP_130188180.1">
    <property type="nucleotide sequence ID" value="NZ_CP035913.1"/>
</dbReference>
<sequence length="97" mass="10508">MDLMIIRDIMWCNGKNLVGTGPLLLVDVVRQSDVQWLLGMNVSISGKNGRQSDVFVAGVSVRQTMSGVIEMSLGLESPAGELDILLDSVVTIDGRYL</sequence>